<dbReference type="SUPFAM" id="SSF57903">
    <property type="entry name" value="FYVE/PHD zinc finger"/>
    <property type="match status" value="1"/>
</dbReference>
<organism evidence="1 2">
    <name type="scientific">Triplophysa rosa</name>
    <name type="common">Cave loach</name>
    <dbReference type="NCBI Taxonomy" id="992332"/>
    <lineage>
        <taxon>Eukaryota</taxon>
        <taxon>Metazoa</taxon>
        <taxon>Chordata</taxon>
        <taxon>Craniata</taxon>
        <taxon>Vertebrata</taxon>
        <taxon>Euteleostomi</taxon>
        <taxon>Actinopterygii</taxon>
        <taxon>Neopterygii</taxon>
        <taxon>Teleostei</taxon>
        <taxon>Ostariophysi</taxon>
        <taxon>Cypriniformes</taxon>
        <taxon>Nemacheilidae</taxon>
        <taxon>Triplophysa</taxon>
    </lineage>
</organism>
<dbReference type="CDD" id="cd15517">
    <property type="entry name" value="PHD_TCF19_like"/>
    <property type="match status" value="1"/>
</dbReference>
<dbReference type="EMBL" id="JAFHDT010000396">
    <property type="protein sequence ID" value="KAI7789665.1"/>
    <property type="molecule type" value="Genomic_DNA"/>
</dbReference>
<dbReference type="InterPro" id="IPR013083">
    <property type="entry name" value="Znf_RING/FYVE/PHD"/>
</dbReference>
<keyword evidence="2" id="KW-1185">Reference proteome</keyword>
<proteinExistence type="predicted"/>
<reference evidence="1" key="1">
    <citation type="submission" date="2021-02" db="EMBL/GenBank/DDBJ databases">
        <title>Comparative genomics reveals that relaxation of natural selection precedes convergent phenotypic evolution of cavefish.</title>
        <authorList>
            <person name="Peng Z."/>
        </authorList>
    </citation>
    <scope>NUCLEOTIDE SEQUENCE</scope>
    <source>
        <tissue evidence="1">Muscle</tissue>
    </source>
</reference>
<dbReference type="Gene3D" id="3.30.40.10">
    <property type="entry name" value="Zinc/RING finger domain, C3HC4 (zinc finger)"/>
    <property type="match status" value="1"/>
</dbReference>
<accession>A0A9W7T321</accession>
<evidence type="ECO:0000313" key="2">
    <source>
        <dbReference type="Proteomes" id="UP001059041"/>
    </source>
</evidence>
<gene>
    <name evidence="1" type="ORF">IRJ41_016594</name>
</gene>
<dbReference type="AlphaFoldDB" id="A0A9W7T321"/>
<protein>
    <submittedName>
        <fullName evidence="1">Uncharacterized protein</fullName>
    </submittedName>
</protein>
<dbReference type="Proteomes" id="UP001059041">
    <property type="component" value="Unassembled WGS sequence"/>
</dbReference>
<name>A0A9W7T321_TRIRA</name>
<comment type="caution">
    <text evidence="1">The sequence shown here is derived from an EMBL/GenBank/DDBJ whole genome shotgun (WGS) entry which is preliminary data.</text>
</comment>
<sequence length="199" mass="23181">MAEMEAKGLNMSSEQLHREQLIHLQVYHASCLVKDMQAKDFPPKLGTCEAENRCLAQELSVCVFQQILTKTMYPGVKKLKWIQCDLCSGWLHYDCAGINPAMVTEDMVFRCGCDIEKSYPFEKTLSVLNEEMVVNIMEDQEILDLHNGLKSGTIRSNRMFLHKHPTYSPKLKTQLDERISFFNERQVKRFCNEQIRYFC</sequence>
<dbReference type="InterPro" id="IPR011011">
    <property type="entry name" value="Znf_FYVE_PHD"/>
</dbReference>
<evidence type="ECO:0000313" key="1">
    <source>
        <dbReference type="EMBL" id="KAI7789665.1"/>
    </source>
</evidence>